<dbReference type="GO" id="GO:0005886">
    <property type="term" value="C:plasma membrane"/>
    <property type="evidence" value="ECO:0007669"/>
    <property type="project" value="UniProtKB-SubCell"/>
</dbReference>
<dbReference type="InterPro" id="IPR004090">
    <property type="entry name" value="Chemotax_Me-accpt_rcpt"/>
</dbReference>
<dbReference type="EMBL" id="LWQT01000043">
    <property type="protein sequence ID" value="OAN52744.1"/>
    <property type="molecule type" value="Genomic_DNA"/>
</dbReference>
<dbReference type="RefSeq" id="WP_068490806.1">
    <property type="nucleotide sequence ID" value="NZ_LWQT01000043.1"/>
</dbReference>
<accession>A0A178MTA0</accession>
<evidence type="ECO:0000313" key="11">
    <source>
        <dbReference type="Proteomes" id="UP000078428"/>
    </source>
</evidence>
<evidence type="ECO:0000259" key="9">
    <source>
        <dbReference type="PROSITE" id="PS50885"/>
    </source>
</evidence>
<dbReference type="SUPFAM" id="SSF58104">
    <property type="entry name" value="Methyl-accepting chemotaxis protein (MCP) signaling domain"/>
    <property type="match status" value="1"/>
</dbReference>
<evidence type="ECO:0000256" key="2">
    <source>
        <dbReference type="ARBA" id="ARBA00022519"/>
    </source>
</evidence>
<keyword evidence="11" id="KW-1185">Reference proteome</keyword>
<evidence type="ECO:0000256" key="6">
    <source>
        <dbReference type="SAM" id="Phobius"/>
    </source>
</evidence>
<name>A0A178MTA0_9PROT</name>
<dbReference type="Pfam" id="PF00672">
    <property type="entry name" value="HAMP"/>
    <property type="match status" value="1"/>
</dbReference>
<dbReference type="Gene3D" id="6.10.340.10">
    <property type="match status" value="1"/>
</dbReference>
<keyword evidence="3 5" id="KW-0807">Transducer</keyword>
<dbReference type="GO" id="GO:0004888">
    <property type="term" value="F:transmembrane signaling receptor activity"/>
    <property type="evidence" value="ECO:0007669"/>
    <property type="project" value="InterPro"/>
</dbReference>
<dbReference type="PROSITE" id="PS50111">
    <property type="entry name" value="CHEMOTAXIS_TRANSDUC_2"/>
    <property type="match status" value="1"/>
</dbReference>
<dbReference type="PROSITE" id="PS50885">
    <property type="entry name" value="HAMP"/>
    <property type="match status" value="1"/>
</dbReference>
<dbReference type="Gene3D" id="1.10.287.950">
    <property type="entry name" value="Methyl-accepting chemotaxis protein"/>
    <property type="match status" value="1"/>
</dbReference>
<evidence type="ECO:0000259" key="8">
    <source>
        <dbReference type="PROSITE" id="PS50192"/>
    </source>
</evidence>
<comment type="caution">
    <text evidence="10">The sequence shown here is derived from an EMBL/GenBank/DDBJ whole genome shotgun (WGS) entry which is preliminary data.</text>
</comment>
<dbReference type="STRING" id="1285242.A6A04_15710"/>
<proteinExistence type="inferred from homology"/>
<dbReference type="InterPro" id="IPR003660">
    <property type="entry name" value="HAMP_dom"/>
</dbReference>
<comment type="subcellular location">
    <subcellularLocation>
        <location evidence="1">Cell inner membrane</location>
        <topology evidence="1">Multi-pass membrane protein</topology>
    </subcellularLocation>
</comment>
<comment type="similarity">
    <text evidence="4">Belongs to the methyl-accepting chemotaxis (MCP) protein family.</text>
</comment>
<dbReference type="PRINTS" id="PR00260">
    <property type="entry name" value="CHEMTRNSDUCR"/>
</dbReference>
<gene>
    <name evidence="10" type="ORF">A6A04_15710</name>
</gene>
<keyword evidence="2" id="KW-1003">Cell membrane</keyword>
<protein>
    <recommendedName>
        <fullName evidence="12">Chemotaxis protein</fullName>
    </recommendedName>
</protein>
<feature type="domain" description="T-SNARE coiled-coil homology" evidence="8">
    <location>
        <begin position="468"/>
        <end position="517"/>
    </location>
</feature>
<evidence type="ECO:0000313" key="10">
    <source>
        <dbReference type="EMBL" id="OAN52744.1"/>
    </source>
</evidence>
<evidence type="ECO:0000256" key="1">
    <source>
        <dbReference type="ARBA" id="ARBA00004429"/>
    </source>
</evidence>
<dbReference type="AlphaFoldDB" id="A0A178MTA0"/>
<dbReference type="PANTHER" id="PTHR32089:SF112">
    <property type="entry name" value="LYSOZYME-LIKE PROTEIN-RELATED"/>
    <property type="match status" value="1"/>
</dbReference>
<dbReference type="CDD" id="cd06225">
    <property type="entry name" value="HAMP"/>
    <property type="match status" value="1"/>
</dbReference>
<feature type="domain" description="HAMP" evidence="9">
    <location>
        <begin position="209"/>
        <end position="262"/>
    </location>
</feature>
<dbReference type="SMART" id="SM00283">
    <property type="entry name" value="MA"/>
    <property type="match status" value="1"/>
</dbReference>
<dbReference type="InterPro" id="IPR004089">
    <property type="entry name" value="MCPsignal_dom"/>
</dbReference>
<dbReference type="OrthoDB" id="369026at2"/>
<dbReference type="Pfam" id="PF00015">
    <property type="entry name" value="MCPsignal"/>
    <property type="match status" value="1"/>
</dbReference>
<dbReference type="PROSITE" id="PS50192">
    <property type="entry name" value="T_SNARE"/>
    <property type="match status" value="1"/>
</dbReference>
<reference evidence="10 11" key="1">
    <citation type="submission" date="2016-04" db="EMBL/GenBank/DDBJ databases">
        <title>Draft genome sequence of freshwater magnetotactic bacteria Magnetospirillum marisnigri SP-1 and Magnetospirillum moscoviense BB-1.</title>
        <authorList>
            <person name="Koziaeva V."/>
            <person name="Dziuba M.V."/>
            <person name="Ivanov T.M."/>
            <person name="Kuznetsov B."/>
            <person name="Grouzdev D.S."/>
        </authorList>
    </citation>
    <scope>NUCLEOTIDE SEQUENCE [LARGE SCALE GENOMIC DNA]</scope>
    <source>
        <strain evidence="10 11">SP-1</strain>
    </source>
</reference>
<dbReference type="GO" id="GO:0007165">
    <property type="term" value="P:signal transduction"/>
    <property type="evidence" value="ECO:0007669"/>
    <property type="project" value="UniProtKB-KW"/>
</dbReference>
<dbReference type="Proteomes" id="UP000078428">
    <property type="component" value="Unassembled WGS sequence"/>
</dbReference>
<evidence type="ECO:0008006" key="12">
    <source>
        <dbReference type="Google" id="ProtNLM"/>
    </source>
</evidence>
<dbReference type="PANTHER" id="PTHR32089">
    <property type="entry name" value="METHYL-ACCEPTING CHEMOTAXIS PROTEIN MCPB"/>
    <property type="match status" value="1"/>
</dbReference>
<evidence type="ECO:0000259" key="7">
    <source>
        <dbReference type="PROSITE" id="PS50111"/>
    </source>
</evidence>
<dbReference type="GO" id="GO:0006935">
    <property type="term" value="P:chemotaxis"/>
    <property type="evidence" value="ECO:0007669"/>
    <property type="project" value="InterPro"/>
</dbReference>
<feature type="transmembrane region" description="Helical" evidence="6">
    <location>
        <begin position="191"/>
        <end position="215"/>
    </location>
</feature>
<organism evidence="10 11">
    <name type="scientific">Paramagnetospirillum marisnigri</name>
    <dbReference type="NCBI Taxonomy" id="1285242"/>
    <lineage>
        <taxon>Bacteria</taxon>
        <taxon>Pseudomonadati</taxon>
        <taxon>Pseudomonadota</taxon>
        <taxon>Alphaproteobacteria</taxon>
        <taxon>Rhodospirillales</taxon>
        <taxon>Magnetospirillaceae</taxon>
        <taxon>Paramagnetospirillum</taxon>
    </lineage>
</organism>
<dbReference type="InterPro" id="IPR000727">
    <property type="entry name" value="T_SNARE_dom"/>
</dbReference>
<keyword evidence="2" id="KW-0997">Cell inner membrane</keyword>
<evidence type="ECO:0000256" key="4">
    <source>
        <dbReference type="ARBA" id="ARBA00029447"/>
    </source>
</evidence>
<keyword evidence="6" id="KW-0472">Membrane</keyword>
<feature type="domain" description="Methyl-accepting transducer" evidence="7">
    <location>
        <begin position="296"/>
        <end position="525"/>
    </location>
</feature>
<dbReference type="SMART" id="SM00304">
    <property type="entry name" value="HAMP"/>
    <property type="match status" value="1"/>
</dbReference>
<sequence length="559" mass="58403">MLAIKGRLITLWAAAALALSVMGGIVLHIYASMDRSAEETEKRINDHAVLTRLGGDLIRLTLVAMDSIIDRDEGKISPERQAMISRLATSLTEEAKRAVAVADTPEERAKLVNLNQDVAALIVLIDKDLRRAIETLAAKEEFDRLDDAIDKASEKIEEPLDFVIKSLEGEMTAARKEQERTGDAALRTGEIAFVLSLIALSALSLLVAGSIVTPLRRLTAVMQAMANGDTAMEVPGRDTQDEVGSMARSVEVFRDGLIRADRLQAEQTTSTAKAQQERQAALAGIADTLERQVKAVAETVSASAGHMKSTAESLADSSDESGRTVTALAAAAQQTAGNVETVAAAAEQLSASITEISRQVATSSAVANGAAKDVRAINDLAQGLTEAARKIGDVVGLINDIASQTNLLALNATIEAARAGEAGKGFAVVANEVKHLANQTAKATEEISAQIGEVQIASKGVVDAIVGISGTIEQISSIATGVASAVEEQGAATAEIARNVQQAATGTSEVSHNVDRMTRVVEKVSVGASEVLTAADTLTGNASTLSTQVDGFLRQIRGA</sequence>
<keyword evidence="6" id="KW-0812">Transmembrane</keyword>
<keyword evidence="6" id="KW-1133">Transmembrane helix</keyword>
<evidence type="ECO:0000256" key="5">
    <source>
        <dbReference type="PROSITE-ProRule" id="PRU00284"/>
    </source>
</evidence>
<evidence type="ECO:0000256" key="3">
    <source>
        <dbReference type="ARBA" id="ARBA00023224"/>
    </source>
</evidence>